<dbReference type="AlphaFoldDB" id="A0A9N8RQX2"/>
<comment type="caution">
    <text evidence="6">The sequence shown here is derived from an EMBL/GenBank/DDBJ whole genome shotgun (WGS) entry which is preliminary data.</text>
</comment>
<dbReference type="PANTHER" id="PTHR43775">
    <property type="entry name" value="FATTY ACID SYNTHASE"/>
    <property type="match status" value="1"/>
</dbReference>
<dbReference type="GO" id="GO:0006633">
    <property type="term" value="P:fatty acid biosynthetic process"/>
    <property type="evidence" value="ECO:0007669"/>
    <property type="project" value="TreeGrafter"/>
</dbReference>
<evidence type="ECO:0000259" key="5">
    <source>
        <dbReference type="PROSITE" id="PS52004"/>
    </source>
</evidence>
<evidence type="ECO:0000256" key="2">
    <source>
        <dbReference type="ARBA" id="ARBA00022553"/>
    </source>
</evidence>
<evidence type="ECO:0000256" key="3">
    <source>
        <dbReference type="ARBA" id="ARBA00022679"/>
    </source>
</evidence>
<feature type="domain" description="Ketosynthase family 3 (KS3)" evidence="5">
    <location>
        <begin position="1"/>
        <end position="208"/>
    </location>
</feature>
<dbReference type="PROSITE" id="PS52004">
    <property type="entry name" value="KS3_2"/>
    <property type="match status" value="1"/>
</dbReference>
<keyword evidence="3" id="KW-0808">Transferase</keyword>
<evidence type="ECO:0000313" key="7">
    <source>
        <dbReference type="Proteomes" id="UP000746612"/>
    </source>
</evidence>
<dbReference type="Gene3D" id="3.40.47.10">
    <property type="match status" value="1"/>
</dbReference>
<reference evidence="6" key="1">
    <citation type="submission" date="2021-03" db="EMBL/GenBank/DDBJ databases">
        <authorList>
            <person name="Alouane T."/>
            <person name="Langin T."/>
            <person name="Bonhomme L."/>
        </authorList>
    </citation>
    <scope>NUCLEOTIDE SEQUENCE</scope>
    <source>
        <strain evidence="6">MDC_Fg202</strain>
    </source>
</reference>
<accession>A0A9N8RQX2</accession>
<dbReference type="InterPro" id="IPR050091">
    <property type="entry name" value="PKS_NRPS_Biosynth_Enz"/>
</dbReference>
<organism evidence="6 7">
    <name type="scientific">Gibberella zeae</name>
    <name type="common">Wheat head blight fungus</name>
    <name type="synonym">Fusarium graminearum</name>
    <dbReference type="NCBI Taxonomy" id="5518"/>
    <lineage>
        <taxon>Eukaryota</taxon>
        <taxon>Fungi</taxon>
        <taxon>Dikarya</taxon>
        <taxon>Ascomycota</taxon>
        <taxon>Pezizomycotina</taxon>
        <taxon>Sordariomycetes</taxon>
        <taxon>Hypocreomycetidae</taxon>
        <taxon>Hypocreales</taxon>
        <taxon>Nectriaceae</taxon>
        <taxon>Fusarium</taxon>
    </lineage>
</organism>
<keyword evidence="4" id="KW-0511">Multifunctional enzyme</keyword>
<sequence length="215" mass="23785">MEMQDGQDLNPTRTYVYGDYIIANRASYEFDLKGPRTFSAETALTGVLLEDSCYKTFNADADGYTWGEGVLAIYIKKLLDIVRYRLVGISDFSKTAIVECHRTGTAVGGPRKGDHGIYIRSFIYLYKIKVKPNIGHSKGASGLLSIIKMTLALENKTIPPNINFKTPNLKTKLKVLIKAISWLTHKLERVAINSFGIGGANTHVILESAASFGFE</sequence>
<evidence type="ECO:0000313" key="6">
    <source>
        <dbReference type="EMBL" id="CAG2009535.1"/>
    </source>
</evidence>
<dbReference type="InterPro" id="IPR032821">
    <property type="entry name" value="PKS_assoc"/>
</dbReference>
<proteinExistence type="predicted"/>
<keyword evidence="2" id="KW-0597">Phosphoprotein</keyword>
<dbReference type="SMART" id="SM00825">
    <property type="entry name" value="PKS_KS"/>
    <property type="match status" value="1"/>
</dbReference>
<evidence type="ECO:0000256" key="1">
    <source>
        <dbReference type="ARBA" id="ARBA00022450"/>
    </source>
</evidence>
<dbReference type="Pfam" id="PF02801">
    <property type="entry name" value="Ketoacyl-synt_C"/>
    <property type="match status" value="1"/>
</dbReference>
<dbReference type="GO" id="GO:0044550">
    <property type="term" value="P:secondary metabolite biosynthetic process"/>
    <property type="evidence" value="ECO:0007669"/>
    <property type="project" value="TreeGrafter"/>
</dbReference>
<protein>
    <recommendedName>
        <fullName evidence="5">Ketosynthase family 3 (KS3) domain-containing protein</fullName>
    </recommendedName>
</protein>
<dbReference type="PANTHER" id="PTHR43775:SF49">
    <property type="entry name" value="SYNTHASE, PUTATIVE (JCVI)-RELATED"/>
    <property type="match status" value="1"/>
</dbReference>
<dbReference type="Pfam" id="PF16197">
    <property type="entry name" value="KAsynt_C_assoc"/>
    <property type="match status" value="1"/>
</dbReference>
<keyword evidence="1" id="KW-0596">Phosphopantetheine</keyword>
<evidence type="ECO:0000256" key="4">
    <source>
        <dbReference type="ARBA" id="ARBA00023268"/>
    </source>
</evidence>
<dbReference type="InterPro" id="IPR014031">
    <property type="entry name" value="Ketoacyl_synth_C"/>
</dbReference>
<dbReference type="EMBL" id="CAJPIJ010000192">
    <property type="protein sequence ID" value="CAG2009535.1"/>
    <property type="molecule type" value="Genomic_DNA"/>
</dbReference>
<dbReference type="InterPro" id="IPR016039">
    <property type="entry name" value="Thiolase-like"/>
</dbReference>
<dbReference type="Proteomes" id="UP000746612">
    <property type="component" value="Unassembled WGS sequence"/>
</dbReference>
<dbReference type="GO" id="GO:0004312">
    <property type="term" value="F:fatty acid synthase activity"/>
    <property type="evidence" value="ECO:0007669"/>
    <property type="project" value="TreeGrafter"/>
</dbReference>
<name>A0A9N8RQX2_GIBZA</name>
<dbReference type="SUPFAM" id="SSF53901">
    <property type="entry name" value="Thiolase-like"/>
    <property type="match status" value="1"/>
</dbReference>
<dbReference type="InterPro" id="IPR020841">
    <property type="entry name" value="PKS_Beta-ketoAc_synthase_dom"/>
</dbReference>
<gene>
    <name evidence="6" type="ORF">MDCFG202_LOCUS587520</name>
</gene>